<keyword evidence="4" id="KW-1185">Reference proteome</keyword>
<dbReference type="eggNOG" id="COG2267">
    <property type="taxonomic scope" value="Bacteria"/>
</dbReference>
<proteinExistence type="predicted"/>
<protein>
    <submittedName>
        <fullName evidence="3">Lysophospholipase L2</fullName>
    </submittedName>
</protein>
<reference evidence="3 4" key="1">
    <citation type="journal article" date="2010" name="J. Bacteriol.">
        <title>Genome sequence of Fulvimarina pelagi HTCC2506T, a Mn(II)-oxidizing alphaproteobacterium possessing an aerobic anoxygenic photosynthetic gene cluster and Xanthorhodopsin.</title>
        <authorList>
            <person name="Kang I."/>
            <person name="Oh H.M."/>
            <person name="Lim S.I."/>
            <person name="Ferriera S."/>
            <person name="Giovannoni S.J."/>
            <person name="Cho J.C."/>
        </authorList>
    </citation>
    <scope>NUCLEOTIDE SEQUENCE [LARGE SCALE GENOMIC DNA]</scope>
    <source>
        <strain evidence="3 4">HTCC2506</strain>
    </source>
</reference>
<name>Q0G4R0_9HYPH</name>
<dbReference type="ESTHER" id="9rhiz-q0g4r0">
    <property type="family name" value="Monoglyceridelipase_lysophospholip"/>
</dbReference>
<dbReference type="EMBL" id="AATP01000001">
    <property type="protein sequence ID" value="EAU43354.1"/>
    <property type="molecule type" value="Genomic_DNA"/>
</dbReference>
<feature type="compositionally biased region" description="Basic and acidic residues" evidence="1">
    <location>
        <begin position="349"/>
        <end position="373"/>
    </location>
</feature>
<dbReference type="STRING" id="217511.GCA_001463845_00936"/>
<dbReference type="Proteomes" id="UP000004310">
    <property type="component" value="Unassembled WGS sequence"/>
</dbReference>
<comment type="caution">
    <text evidence="3">The sequence shown here is derived from an EMBL/GenBank/DDBJ whole genome shotgun (WGS) entry which is preliminary data.</text>
</comment>
<feature type="domain" description="Serine aminopeptidase S33" evidence="2">
    <location>
        <begin position="46"/>
        <end position="313"/>
    </location>
</feature>
<evidence type="ECO:0000313" key="4">
    <source>
        <dbReference type="Proteomes" id="UP000004310"/>
    </source>
</evidence>
<feature type="region of interest" description="Disordered" evidence="1">
    <location>
        <begin position="331"/>
        <end position="373"/>
    </location>
</feature>
<dbReference type="RefSeq" id="WP_007067328.1">
    <property type="nucleotide sequence ID" value="NZ_DS022272.1"/>
</dbReference>
<evidence type="ECO:0000256" key="1">
    <source>
        <dbReference type="SAM" id="MobiDB-lite"/>
    </source>
</evidence>
<evidence type="ECO:0000259" key="2">
    <source>
        <dbReference type="Pfam" id="PF12146"/>
    </source>
</evidence>
<sequence length="373" mass="40858">MTEHKTPDGFVEIEGNPAPPNLVARLVTTTDGIELRCAISKPDGGSRGTILLLQGRNETVEKYFETMADLNARGFTVTTFDWRGQGASAARRHKPGEKAPRPRKAGRRIGHIRRMKGYLDDLECVVKHLLLPDCRPPYAVLAHSMGALVALVAAEQLVNRIERMVLTAPLVSLPDSWIPSPLVAGVAWIARLFGLGRVPVKLGALPGAVGTPADNTLTSDPRRFERNKRLATTHPGLFLGAPTFGWVASMTGAMKRFDRSTVIARQAIPTLFICAGSDRVVSTRAAERLAWRMRTASSLTLPEARHELLQERDRYREPLLEAIDTFLGEAMPPLGTVSTGKSYRTGPSEGEKSPLFDKRDQIATNSTDERQPA</sequence>
<dbReference type="HOGENOM" id="CLU_026209_10_1_5"/>
<feature type="region of interest" description="Disordered" evidence="1">
    <location>
        <begin position="86"/>
        <end position="105"/>
    </location>
</feature>
<dbReference type="AlphaFoldDB" id="Q0G4R0"/>
<dbReference type="Pfam" id="PF12146">
    <property type="entry name" value="Hydrolase_4"/>
    <property type="match status" value="1"/>
</dbReference>
<organism evidence="3 4">
    <name type="scientific">Fulvimarina pelagi HTCC2506</name>
    <dbReference type="NCBI Taxonomy" id="314231"/>
    <lineage>
        <taxon>Bacteria</taxon>
        <taxon>Pseudomonadati</taxon>
        <taxon>Pseudomonadota</taxon>
        <taxon>Alphaproteobacteria</taxon>
        <taxon>Hyphomicrobiales</taxon>
        <taxon>Aurantimonadaceae</taxon>
        <taxon>Fulvimarina</taxon>
    </lineage>
</organism>
<dbReference type="InterPro" id="IPR051044">
    <property type="entry name" value="MAG_DAG_Lipase"/>
</dbReference>
<gene>
    <name evidence="3" type="ORF">FP2506_10931</name>
</gene>
<dbReference type="PANTHER" id="PTHR11614">
    <property type="entry name" value="PHOSPHOLIPASE-RELATED"/>
    <property type="match status" value="1"/>
</dbReference>
<accession>Q0G4R0</accession>
<feature type="compositionally biased region" description="Basic residues" evidence="1">
    <location>
        <begin position="90"/>
        <end position="105"/>
    </location>
</feature>
<dbReference type="InterPro" id="IPR029058">
    <property type="entry name" value="AB_hydrolase_fold"/>
</dbReference>
<dbReference type="InterPro" id="IPR022742">
    <property type="entry name" value="Hydrolase_4"/>
</dbReference>
<dbReference type="Gene3D" id="3.40.50.1820">
    <property type="entry name" value="alpha/beta hydrolase"/>
    <property type="match status" value="1"/>
</dbReference>
<evidence type="ECO:0000313" key="3">
    <source>
        <dbReference type="EMBL" id="EAU43354.1"/>
    </source>
</evidence>
<dbReference type="SUPFAM" id="SSF53474">
    <property type="entry name" value="alpha/beta-Hydrolases"/>
    <property type="match status" value="1"/>
</dbReference>